<feature type="compositionally biased region" description="Basic and acidic residues" evidence="1">
    <location>
        <begin position="294"/>
        <end position="305"/>
    </location>
</feature>
<dbReference type="Proteomes" id="UP000799640">
    <property type="component" value="Unassembled WGS sequence"/>
</dbReference>
<organism evidence="2 3">
    <name type="scientific">Trichodelitschia bisporula</name>
    <dbReference type="NCBI Taxonomy" id="703511"/>
    <lineage>
        <taxon>Eukaryota</taxon>
        <taxon>Fungi</taxon>
        <taxon>Dikarya</taxon>
        <taxon>Ascomycota</taxon>
        <taxon>Pezizomycotina</taxon>
        <taxon>Dothideomycetes</taxon>
        <taxon>Dothideomycetes incertae sedis</taxon>
        <taxon>Phaeotrichales</taxon>
        <taxon>Phaeotrichaceae</taxon>
        <taxon>Trichodelitschia</taxon>
    </lineage>
</organism>
<dbReference type="AlphaFoldDB" id="A0A6G1I2U1"/>
<feature type="compositionally biased region" description="Basic residues" evidence="1">
    <location>
        <begin position="306"/>
        <end position="315"/>
    </location>
</feature>
<protein>
    <submittedName>
        <fullName evidence="2">Uncharacterized protein</fullName>
    </submittedName>
</protein>
<feature type="compositionally biased region" description="Basic and acidic residues" evidence="1">
    <location>
        <begin position="144"/>
        <end position="163"/>
    </location>
</feature>
<proteinExistence type="predicted"/>
<feature type="region of interest" description="Disordered" evidence="1">
    <location>
        <begin position="133"/>
        <end position="195"/>
    </location>
</feature>
<gene>
    <name evidence="2" type="ORF">EJ06DRAFT_342936</name>
</gene>
<feature type="compositionally biased region" description="Basic and acidic residues" evidence="1">
    <location>
        <begin position="184"/>
        <end position="195"/>
    </location>
</feature>
<evidence type="ECO:0000256" key="1">
    <source>
        <dbReference type="SAM" id="MobiDB-lite"/>
    </source>
</evidence>
<feature type="compositionally biased region" description="Low complexity" evidence="1">
    <location>
        <begin position="134"/>
        <end position="143"/>
    </location>
</feature>
<sequence>MMEPQSPVSDPAFSRANSRRSSRPRAESTRAESVRTESVYNSPGGPQNTPAQTVINSTEEALRKPVDLRAVEERFNKLQLDSPGLFYEMDTYVPQNTPVTNTPGSCTPASHYRATTVGLPRIDEIIELLPPPCSSKFSSPPLSSKEHKAAPKAADEDTDHSQADTHGLGARTPPDQLLRGVPGVREHTDWHDDIEQDLERDLARLANLAEDDAQRDPSISAHQHYQRRLTRLLSDKKQKFPYTDLPDSPTVSTIVEAASPDSGPQPDYVSIQDFTALSRKVDKLTELIRQVIKAHEAREPPEVSPRKKQLSRHAGHSINGSEDRFA</sequence>
<keyword evidence="3" id="KW-1185">Reference proteome</keyword>
<evidence type="ECO:0000313" key="2">
    <source>
        <dbReference type="EMBL" id="KAF2402504.1"/>
    </source>
</evidence>
<evidence type="ECO:0000313" key="3">
    <source>
        <dbReference type="Proteomes" id="UP000799640"/>
    </source>
</evidence>
<name>A0A6G1I2U1_9PEZI</name>
<dbReference type="OrthoDB" id="407617at2759"/>
<reference evidence="2" key="1">
    <citation type="journal article" date="2020" name="Stud. Mycol.">
        <title>101 Dothideomycetes genomes: a test case for predicting lifestyles and emergence of pathogens.</title>
        <authorList>
            <person name="Haridas S."/>
            <person name="Albert R."/>
            <person name="Binder M."/>
            <person name="Bloem J."/>
            <person name="Labutti K."/>
            <person name="Salamov A."/>
            <person name="Andreopoulos B."/>
            <person name="Baker S."/>
            <person name="Barry K."/>
            <person name="Bills G."/>
            <person name="Bluhm B."/>
            <person name="Cannon C."/>
            <person name="Castanera R."/>
            <person name="Culley D."/>
            <person name="Daum C."/>
            <person name="Ezra D."/>
            <person name="Gonzalez J."/>
            <person name="Henrissat B."/>
            <person name="Kuo A."/>
            <person name="Liang C."/>
            <person name="Lipzen A."/>
            <person name="Lutzoni F."/>
            <person name="Magnuson J."/>
            <person name="Mondo S."/>
            <person name="Nolan M."/>
            <person name="Ohm R."/>
            <person name="Pangilinan J."/>
            <person name="Park H.-J."/>
            <person name="Ramirez L."/>
            <person name="Alfaro M."/>
            <person name="Sun H."/>
            <person name="Tritt A."/>
            <person name="Yoshinaga Y."/>
            <person name="Zwiers L.-H."/>
            <person name="Turgeon B."/>
            <person name="Goodwin S."/>
            <person name="Spatafora J."/>
            <person name="Crous P."/>
            <person name="Grigoriev I."/>
        </authorList>
    </citation>
    <scope>NUCLEOTIDE SEQUENCE</scope>
    <source>
        <strain evidence="2">CBS 262.69</strain>
    </source>
</reference>
<feature type="compositionally biased region" description="Basic and acidic residues" evidence="1">
    <location>
        <begin position="24"/>
        <end position="35"/>
    </location>
</feature>
<dbReference type="EMBL" id="ML996691">
    <property type="protein sequence ID" value="KAF2402504.1"/>
    <property type="molecule type" value="Genomic_DNA"/>
</dbReference>
<feature type="compositionally biased region" description="Polar residues" evidence="1">
    <location>
        <begin position="36"/>
        <end position="59"/>
    </location>
</feature>
<accession>A0A6G1I2U1</accession>
<feature type="region of interest" description="Disordered" evidence="1">
    <location>
        <begin position="1"/>
        <end position="59"/>
    </location>
</feature>
<feature type="region of interest" description="Disordered" evidence="1">
    <location>
        <begin position="294"/>
        <end position="326"/>
    </location>
</feature>
<feature type="region of interest" description="Disordered" evidence="1">
    <location>
        <begin position="209"/>
        <end position="267"/>
    </location>
</feature>